<name>A0A2M7DDP0_9BACT</name>
<dbReference type="EMBL" id="PETV01000066">
    <property type="protein sequence ID" value="PIV46983.1"/>
    <property type="molecule type" value="Genomic_DNA"/>
</dbReference>
<evidence type="ECO:0000313" key="3">
    <source>
        <dbReference type="Proteomes" id="UP000229030"/>
    </source>
</evidence>
<feature type="transmembrane region" description="Helical" evidence="1">
    <location>
        <begin position="81"/>
        <end position="98"/>
    </location>
</feature>
<organism evidence="2 3">
    <name type="scientific">bacterium (Candidatus Gribaldobacteria) CG02_land_8_20_14_3_00_41_15</name>
    <dbReference type="NCBI Taxonomy" id="2014270"/>
    <lineage>
        <taxon>Bacteria</taxon>
        <taxon>Candidatus Gribaldobacteria</taxon>
    </lineage>
</organism>
<comment type="caution">
    <text evidence="2">The sequence shown here is derived from an EMBL/GenBank/DDBJ whole genome shotgun (WGS) entry which is preliminary data.</text>
</comment>
<sequence>MPDYLIKLNRVSAWLLVAMMLIYFFTGFDIVKNLWNPVFSRYLHNQILPLPTIILVAIHTLIGLKIYLLRNLLDNKFLNNLLLTVGLIIFAIFIYLFFR</sequence>
<feature type="transmembrane region" description="Helical" evidence="1">
    <location>
        <begin position="47"/>
        <end position="69"/>
    </location>
</feature>
<dbReference type="AlphaFoldDB" id="A0A2M7DDP0"/>
<evidence type="ECO:0000256" key="1">
    <source>
        <dbReference type="SAM" id="Phobius"/>
    </source>
</evidence>
<reference evidence="3" key="1">
    <citation type="submission" date="2017-09" db="EMBL/GenBank/DDBJ databases">
        <title>Depth-based differentiation of microbial function through sediment-hosted aquifers and enrichment of novel symbionts in the deep terrestrial subsurface.</title>
        <authorList>
            <person name="Probst A.J."/>
            <person name="Ladd B."/>
            <person name="Jarett J.K."/>
            <person name="Geller-Mcgrath D.E."/>
            <person name="Sieber C.M.K."/>
            <person name="Emerson J.B."/>
            <person name="Anantharaman K."/>
            <person name="Thomas B.C."/>
            <person name="Malmstrom R."/>
            <person name="Stieglmeier M."/>
            <person name="Klingl A."/>
            <person name="Woyke T."/>
            <person name="Ryan C.M."/>
            <person name="Banfield J.F."/>
        </authorList>
    </citation>
    <scope>NUCLEOTIDE SEQUENCE [LARGE SCALE GENOMIC DNA]</scope>
</reference>
<feature type="transmembrane region" description="Helical" evidence="1">
    <location>
        <begin position="12"/>
        <end position="35"/>
    </location>
</feature>
<keyword evidence="1" id="KW-1133">Transmembrane helix</keyword>
<evidence type="ECO:0000313" key="2">
    <source>
        <dbReference type="EMBL" id="PIV46983.1"/>
    </source>
</evidence>
<dbReference type="Proteomes" id="UP000229030">
    <property type="component" value="Unassembled WGS sequence"/>
</dbReference>
<evidence type="ECO:0008006" key="4">
    <source>
        <dbReference type="Google" id="ProtNLM"/>
    </source>
</evidence>
<keyword evidence="1" id="KW-0812">Transmembrane</keyword>
<protein>
    <recommendedName>
        <fullName evidence="4">Succinate dehydrogenase</fullName>
    </recommendedName>
</protein>
<proteinExistence type="predicted"/>
<accession>A0A2M7DDP0</accession>
<keyword evidence="1" id="KW-0472">Membrane</keyword>
<gene>
    <name evidence="2" type="ORF">COS21_02310</name>
</gene>